<dbReference type="Proteomes" id="UP000009131">
    <property type="component" value="Unassembled WGS sequence"/>
</dbReference>
<dbReference type="PROSITE" id="PS01173">
    <property type="entry name" value="LIPASE_GDXG_HIS"/>
    <property type="match status" value="1"/>
</dbReference>
<name>G7DSE8_MIXOS</name>
<feature type="compositionally biased region" description="Low complexity" evidence="3">
    <location>
        <begin position="499"/>
        <end position="510"/>
    </location>
</feature>
<feature type="compositionally biased region" description="Basic and acidic residues" evidence="3">
    <location>
        <begin position="32"/>
        <end position="68"/>
    </location>
</feature>
<dbReference type="OrthoDB" id="1662883at2759"/>
<feature type="region of interest" description="Disordered" evidence="3">
    <location>
        <begin position="755"/>
        <end position="779"/>
    </location>
</feature>
<evidence type="ECO:0000256" key="2">
    <source>
        <dbReference type="ARBA" id="ARBA00022801"/>
    </source>
</evidence>
<dbReference type="EMBL" id="BABT02000007">
    <property type="protein sequence ID" value="GAA93508.1"/>
    <property type="molecule type" value="Genomic_DNA"/>
</dbReference>
<feature type="compositionally biased region" description="Polar residues" evidence="3">
    <location>
        <begin position="77"/>
        <end position="86"/>
    </location>
</feature>
<reference evidence="5 6" key="2">
    <citation type="journal article" date="2012" name="Open Biol.">
        <title>Characteristics of nucleosomes and linker DNA regions on the genome of the basidiomycete Mixia osmundae revealed by mono- and dinucleosome mapping.</title>
        <authorList>
            <person name="Nishida H."/>
            <person name="Kondo S."/>
            <person name="Matsumoto T."/>
            <person name="Suzuki Y."/>
            <person name="Yoshikawa H."/>
            <person name="Taylor T.D."/>
            <person name="Sugiyama J."/>
        </authorList>
    </citation>
    <scope>NUCLEOTIDE SEQUENCE [LARGE SCALE GENOMIC DNA]</scope>
    <source>
        <strain evidence="6">CBS 9802 / IAM 14324 / JCM 22182 / KY 12970</strain>
    </source>
</reference>
<keyword evidence="6" id="KW-1185">Reference proteome</keyword>
<dbReference type="AlphaFoldDB" id="G7DSE8"/>
<proteinExistence type="inferred from homology"/>
<feature type="region of interest" description="Disordered" evidence="3">
    <location>
        <begin position="259"/>
        <end position="312"/>
    </location>
</feature>
<evidence type="ECO:0000256" key="3">
    <source>
        <dbReference type="SAM" id="MobiDB-lite"/>
    </source>
</evidence>
<evidence type="ECO:0000313" key="5">
    <source>
        <dbReference type="EMBL" id="GAA93508.1"/>
    </source>
</evidence>
<accession>G7DSE8</accession>
<keyword evidence="2" id="KW-0378">Hydrolase</keyword>
<reference evidence="5 6" key="1">
    <citation type="journal article" date="2011" name="J. Gen. Appl. Microbiol.">
        <title>Draft genome sequencing of the enigmatic basidiomycete Mixia osmundae.</title>
        <authorList>
            <person name="Nishida H."/>
            <person name="Nagatsuka Y."/>
            <person name="Sugiyama J."/>
        </authorList>
    </citation>
    <scope>NUCLEOTIDE SEQUENCE [LARGE SCALE GENOMIC DNA]</scope>
    <source>
        <strain evidence="6">CBS 9802 / IAM 14324 / JCM 22182 / KY 12970</strain>
    </source>
</reference>
<dbReference type="InterPro" id="IPR050300">
    <property type="entry name" value="GDXG_lipolytic_enzyme"/>
</dbReference>
<dbReference type="PANTHER" id="PTHR48081:SF5">
    <property type="entry name" value="ALPHA_BETA HYDROLASE FOLD-3 DOMAIN-CONTAINING PROTEIN"/>
    <property type="match status" value="1"/>
</dbReference>
<feature type="domain" description="Alpha/beta hydrolase fold-3" evidence="4">
    <location>
        <begin position="121"/>
        <end position="244"/>
    </location>
</feature>
<protein>
    <recommendedName>
        <fullName evidence="4">Alpha/beta hydrolase fold-3 domain-containing protein</fullName>
    </recommendedName>
</protein>
<dbReference type="HOGENOM" id="CLU_004893_1_0_1"/>
<dbReference type="Pfam" id="PF07859">
    <property type="entry name" value="Abhydrolase_3"/>
    <property type="match status" value="1"/>
</dbReference>
<feature type="compositionally biased region" description="Polar residues" evidence="3">
    <location>
        <begin position="525"/>
        <end position="543"/>
    </location>
</feature>
<dbReference type="Gene3D" id="3.40.50.1820">
    <property type="entry name" value="alpha/beta hydrolase"/>
    <property type="match status" value="2"/>
</dbReference>
<evidence type="ECO:0000256" key="1">
    <source>
        <dbReference type="ARBA" id="ARBA00010515"/>
    </source>
</evidence>
<evidence type="ECO:0000313" key="6">
    <source>
        <dbReference type="Proteomes" id="UP000009131"/>
    </source>
</evidence>
<gene>
    <name evidence="5" type="primary">Mo00149</name>
    <name evidence="5" type="ORF">E5Q_00149</name>
</gene>
<dbReference type="OMA" id="TTPGKFC"/>
<comment type="similarity">
    <text evidence="1">Belongs to the 'GDXG' lipolytic enzyme family.</text>
</comment>
<dbReference type="InterPro" id="IPR029058">
    <property type="entry name" value="AB_hydrolase_fold"/>
</dbReference>
<organism evidence="5 6">
    <name type="scientific">Mixia osmundae (strain CBS 9802 / IAM 14324 / JCM 22182 / KY 12970)</name>
    <dbReference type="NCBI Taxonomy" id="764103"/>
    <lineage>
        <taxon>Eukaryota</taxon>
        <taxon>Fungi</taxon>
        <taxon>Dikarya</taxon>
        <taxon>Basidiomycota</taxon>
        <taxon>Pucciniomycotina</taxon>
        <taxon>Mixiomycetes</taxon>
        <taxon>Mixiales</taxon>
        <taxon>Mixiaceae</taxon>
        <taxon>Mixia</taxon>
    </lineage>
</organism>
<feature type="region of interest" description="Disordered" evidence="3">
    <location>
        <begin position="496"/>
        <end position="552"/>
    </location>
</feature>
<feature type="compositionally biased region" description="Polar residues" evidence="3">
    <location>
        <begin position="770"/>
        <end position="779"/>
    </location>
</feature>
<comment type="caution">
    <text evidence="5">The sequence shown here is derived from an EMBL/GenBank/DDBJ whole genome shotgun (WGS) entry which is preliminary data.</text>
</comment>
<dbReference type="SUPFAM" id="SSF53474">
    <property type="entry name" value="alpha/beta-Hydrolases"/>
    <property type="match status" value="1"/>
</dbReference>
<dbReference type="RefSeq" id="XP_014566582.1">
    <property type="nucleotide sequence ID" value="XM_014711096.1"/>
</dbReference>
<feature type="region of interest" description="Disordered" evidence="3">
    <location>
        <begin position="29"/>
        <end position="114"/>
    </location>
</feature>
<evidence type="ECO:0000259" key="4">
    <source>
        <dbReference type="Pfam" id="PF07859"/>
    </source>
</evidence>
<dbReference type="STRING" id="764103.G7DSE8"/>
<feature type="compositionally biased region" description="Basic and acidic residues" evidence="3">
    <location>
        <begin position="514"/>
        <end position="524"/>
    </location>
</feature>
<sequence>MKRDFSLAEDERTNDEVLSTRKAAKLYQHQLKQAEERRTSEAKLAKDLREQQDIESGRRSALDRPDGDGKDDDVASLASTAPSANPTLEEPSTKEANGSNESVKGEDEGEYTSDLDDQPTLLYLHGGAYFLCSVDTHKYLIWRMARKIGGRAFAVTYRLAPQFPFPCGLQDCLAAYLYLIRPPQGAKHKPVDPSKIIIGGDSAGGGMTLALLCLLRDMNLPMPGGGLLISPWVDLCHSFPSIIQNTATDILPSFGFMNKPSTLWPPPDDQQNDEKQAKRQATLKMVATQQPSKPTTDFHKQPPGPTKDAIRCPKDSDVAKQHLARSKFKPQLPAFEDGAQVFEPPGVVAAPIGDKKLVINEQVQLYATNDQLAHPYVSPALAPTLGGLPDLYILAGEKEVLRDEIIYLAHRAARPHKYPLRQELLAANPERAAKLNNYLPTRVHLQVYDDAPHVLPLYSWTTPAKFAFRAMASFMKFATLPANVLSPVSATGMEIPGIDDSTNSMSTSSNAPLDDIHPTLERKISSSVSRGSQPSDRSRTGSSDLFGKQARRWKKQQAEMKTSIYSAVQPFNRPEYKDYMIRERVAIDGTVRDLEPEEELPALQIKPEQLGVFGEGPLERWMEGKQKWSKRFKRTYERVERRREHNLRKAIKAEERRLAGRRAEIEKTGDDGVMSLVRRHDTPEQKANDRGQLIGSWDMREQRPPPSSIAARKDTKEALALAQALDTQRKSRLHPIALWNAVNENEFLGKVIDKADDAKRAKNKGRREAQGQTQADDSD</sequence>
<dbReference type="InParanoid" id="G7DSE8"/>
<dbReference type="InterPro" id="IPR002168">
    <property type="entry name" value="Lipase_GDXG_HIS_AS"/>
</dbReference>
<dbReference type="GO" id="GO:0016787">
    <property type="term" value="F:hydrolase activity"/>
    <property type="evidence" value="ECO:0007669"/>
    <property type="project" value="UniProtKB-KW"/>
</dbReference>
<dbReference type="eggNOG" id="KOG1515">
    <property type="taxonomic scope" value="Eukaryota"/>
</dbReference>
<dbReference type="InterPro" id="IPR013094">
    <property type="entry name" value="AB_hydrolase_3"/>
</dbReference>
<dbReference type="PANTHER" id="PTHR48081">
    <property type="entry name" value="AB HYDROLASE SUPERFAMILY PROTEIN C4A8.06C"/>
    <property type="match status" value="1"/>
</dbReference>